<proteinExistence type="predicted"/>
<name>A0A6C0IC68_9ZZZZ</name>
<protein>
    <recommendedName>
        <fullName evidence="2">TRAF-type domain-containing protein</fullName>
    </recommendedName>
</protein>
<dbReference type="InterPro" id="IPR013083">
    <property type="entry name" value="Znf_RING/FYVE/PHD"/>
</dbReference>
<reference evidence="1" key="1">
    <citation type="journal article" date="2020" name="Nature">
        <title>Giant virus diversity and host interactions through global metagenomics.</title>
        <authorList>
            <person name="Schulz F."/>
            <person name="Roux S."/>
            <person name="Paez-Espino D."/>
            <person name="Jungbluth S."/>
            <person name="Walsh D.A."/>
            <person name="Denef V.J."/>
            <person name="McMahon K.D."/>
            <person name="Konstantinidis K.T."/>
            <person name="Eloe-Fadrosh E.A."/>
            <person name="Kyrpides N.C."/>
            <person name="Woyke T."/>
        </authorList>
    </citation>
    <scope>NUCLEOTIDE SEQUENCE</scope>
    <source>
        <strain evidence="1">GVMAG-M-3300023184-71</strain>
    </source>
</reference>
<evidence type="ECO:0000313" key="1">
    <source>
        <dbReference type="EMBL" id="QHT90638.1"/>
    </source>
</evidence>
<organism evidence="1">
    <name type="scientific">viral metagenome</name>
    <dbReference type="NCBI Taxonomy" id="1070528"/>
    <lineage>
        <taxon>unclassified sequences</taxon>
        <taxon>metagenomes</taxon>
        <taxon>organismal metagenomes</taxon>
    </lineage>
</organism>
<dbReference type="AlphaFoldDB" id="A0A6C0IC68"/>
<evidence type="ECO:0008006" key="2">
    <source>
        <dbReference type="Google" id="ProtNLM"/>
    </source>
</evidence>
<dbReference type="Gene3D" id="3.30.40.10">
    <property type="entry name" value="Zinc/RING finger domain, C3HC4 (zinc finger)"/>
    <property type="match status" value="1"/>
</dbReference>
<sequence length="252" mass="29711">MNECVICREKVFLAVEITCFPCYRPHVLSCSSFCRVCRKCAHEYLQLDRPVFHREATRKCLYCPAVCSPLSLTPETAYRKDFLWIRADVLSEHSCPYGCPFKGTQLAVDHHLNAHCQEMVEVCSCGTATRRHQKKDHVAECPDHCPCTVCHAFVLRSHLENHYMETHQYMKCGLCEDYIAYDQMTLHLLEQCRHRMMRCEYCQAHVAYYLFPLHMQDHENDFQATFTRLVQSATTALREYNYFRRIRNRFAS</sequence>
<accession>A0A6C0IC68</accession>
<dbReference type="EMBL" id="MN740156">
    <property type="protein sequence ID" value="QHT90638.1"/>
    <property type="molecule type" value="Genomic_DNA"/>
</dbReference>